<proteinExistence type="inferred from homology"/>
<feature type="domain" description="Tyr recombinase" evidence="5">
    <location>
        <begin position="111"/>
        <end position="291"/>
    </location>
</feature>
<comment type="similarity">
    <text evidence="1">Belongs to the 'phage' integrase family.</text>
</comment>
<evidence type="ECO:0000313" key="8">
    <source>
        <dbReference type="EMBL" id="QZT34704.1"/>
    </source>
</evidence>
<reference evidence="7 9" key="1">
    <citation type="journal article" date="2011" name="J. Bacteriol.">
        <title>Draft genome sequence of the thermoalkaliphilic Caldalkalibacillus thermarum strain TA2.A1.</title>
        <authorList>
            <person name="Kalamorz F."/>
            <person name="Keis S."/>
            <person name="McMillan D.G."/>
            <person name="Olsson K."/>
            <person name="Stanton J.A."/>
            <person name="Stockwell P."/>
            <person name="Black M.A."/>
            <person name="Klingeman D.M."/>
            <person name="Land M.L."/>
            <person name="Han C.S."/>
            <person name="Martin S.L."/>
            <person name="Becher S.A."/>
            <person name="Peddie C.J."/>
            <person name="Morgan H.W."/>
            <person name="Matthies D."/>
            <person name="Preiss L."/>
            <person name="Meier T."/>
            <person name="Brown S.D."/>
            <person name="Cook G.M."/>
        </authorList>
    </citation>
    <scope>NUCLEOTIDE SEQUENCE [LARGE SCALE GENOMIC DNA]</scope>
    <source>
        <strain evidence="7 9">TA2.A1</strain>
    </source>
</reference>
<dbReference type="EMBL" id="AFCE01000034">
    <property type="protein sequence ID" value="EGL84182.1"/>
    <property type="molecule type" value="Genomic_DNA"/>
</dbReference>
<evidence type="ECO:0000259" key="6">
    <source>
        <dbReference type="PROSITE" id="PS51900"/>
    </source>
</evidence>
<reference evidence="8" key="3">
    <citation type="submission" date="2021-08" db="EMBL/GenBank/DDBJ databases">
        <authorList>
            <person name="de Jong S."/>
            <person name="van den Broek M."/>
            <person name="Merkel A."/>
            <person name="de la Torre Cortes P."/>
            <person name="Kalamorz F."/>
            <person name="Cook G."/>
            <person name="van Loosdrecht M."/>
            <person name="McMillan D."/>
        </authorList>
    </citation>
    <scope>NUCLEOTIDE SEQUENCE</scope>
    <source>
        <strain evidence="8">TA2.A1</strain>
    </source>
</reference>
<dbReference type="InterPro" id="IPR050090">
    <property type="entry name" value="Tyrosine_recombinase_XerCD"/>
</dbReference>
<dbReference type="GO" id="GO:0015074">
    <property type="term" value="P:DNA integration"/>
    <property type="evidence" value="ECO:0007669"/>
    <property type="project" value="InterPro"/>
</dbReference>
<dbReference type="InterPro" id="IPR010998">
    <property type="entry name" value="Integrase_recombinase_N"/>
</dbReference>
<evidence type="ECO:0000256" key="2">
    <source>
        <dbReference type="ARBA" id="ARBA00023125"/>
    </source>
</evidence>
<dbReference type="PROSITE" id="PS51900">
    <property type="entry name" value="CB"/>
    <property type="match status" value="1"/>
</dbReference>
<dbReference type="PROSITE" id="PS51898">
    <property type="entry name" value="TYR_RECOMBINASE"/>
    <property type="match status" value="1"/>
</dbReference>
<evidence type="ECO:0000256" key="1">
    <source>
        <dbReference type="ARBA" id="ARBA00008857"/>
    </source>
</evidence>
<keyword evidence="3" id="KW-0233">DNA recombination</keyword>
<dbReference type="AlphaFoldDB" id="F5L3A5"/>
<evidence type="ECO:0000313" key="7">
    <source>
        <dbReference type="EMBL" id="EGL84182.1"/>
    </source>
</evidence>
<evidence type="ECO:0000313" key="9">
    <source>
        <dbReference type="Proteomes" id="UP000010716"/>
    </source>
</evidence>
<dbReference type="PANTHER" id="PTHR30349">
    <property type="entry name" value="PHAGE INTEGRASE-RELATED"/>
    <property type="match status" value="1"/>
</dbReference>
<dbReference type="KEGG" id="cthu:HUR95_05190"/>
<protein>
    <submittedName>
        <fullName evidence="7">Integrase family protein</fullName>
    </submittedName>
    <submittedName>
        <fullName evidence="8">Tyrosine-type recombinase/integrase</fullName>
    </submittedName>
</protein>
<dbReference type="Proteomes" id="UP000010716">
    <property type="component" value="Unassembled WGS sequence"/>
</dbReference>
<dbReference type="CDD" id="cd00397">
    <property type="entry name" value="DNA_BRE_C"/>
    <property type="match status" value="1"/>
</dbReference>
<evidence type="ECO:0000313" key="10">
    <source>
        <dbReference type="Proteomes" id="UP000825179"/>
    </source>
</evidence>
<dbReference type="Gene3D" id="1.10.443.10">
    <property type="entry name" value="Intergrase catalytic core"/>
    <property type="match status" value="1"/>
</dbReference>
<keyword evidence="2 4" id="KW-0238">DNA-binding</keyword>
<sequence length="311" mass="36407">MSEMVSATEHDVTWQEAMTEFLAIKQASGVRPATLQGYRNHIERFFRQFRGTWNDEQRLKRGLIKHLSEDVSPYTYNLRLVYLRAFLDWCVSEQYLSVNPLKQFKSRKTSERIVDIPDETLQQLLRLPDLKTYCGLRDYALILLTLDTGIRPAEAFRLKPADIDIKTRQVTIREDVSKTGLGRTLYILPETAKSIQKLLHIRPANWANAPLFCKEDGQPMDRHCWNKRIKKYAQTLGINLRPYDLRHAFAIRFLRNGGNVFALQRILGHTDISMTKRYVYLTQNDLRDVHAQSSPVHKLLPKKTRIRRLDK</sequence>
<keyword evidence="10" id="KW-1185">Reference proteome</keyword>
<organism evidence="7 9">
    <name type="scientific">Caldalkalibacillus thermarum (strain TA2.A1)</name>
    <dbReference type="NCBI Taxonomy" id="986075"/>
    <lineage>
        <taxon>Bacteria</taxon>
        <taxon>Bacillati</taxon>
        <taxon>Bacillota</taxon>
        <taxon>Bacilli</taxon>
        <taxon>Bacillales</taxon>
        <taxon>Bacillaceae</taxon>
        <taxon>Caldalkalibacillus</taxon>
    </lineage>
</organism>
<dbReference type="GO" id="GO:0003677">
    <property type="term" value="F:DNA binding"/>
    <property type="evidence" value="ECO:0007669"/>
    <property type="project" value="UniProtKB-UniRule"/>
</dbReference>
<dbReference type="eggNOG" id="COG4974">
    <property type="taxonomic scope" value="Bacteria"/>
</dbReference>
<dbReference type="InterPro" id="IPR013762">
    <property type="entry name" value="Integrase-like_cat_sf"/>
</dbReference>
<dbReference type="PANTHER" id="PTHR30349:SF41">
    <property type="entry name" value="INTEGRASE_RECOMBINASE PROTEIN MJ0367-RELATED"/>
    <property type="match status" value="1"/>
</dbReference>
<feature type="domain" description="Core-binding (CB)" evidence="6">
    <location>
        <begin position="12"/>
        <end position="91"/>
    </location>
</feature>
<accession>F5L3A5</accession>
<dbReference type="EMBL" id="CP082237">
    <property type="protein sequence ID" value="QZT34704.1"/>
    <property type="molecule type" value="Genomic_DNA"/>
</dbReference>
<reference evidence="8 10" key="2">
    <citation type="journal article" date="2020" name="Extremophiles">
        <title>Genomic analysis of Caldalkalibacillus thermarum TA2.A1 reveals aerobic alkaliphilic metabolism and evolutionary hallmarks linking alkaliphilic bacteria and plant life.</title>
        <authorList>
            <person name="de Jong S.I."/>
            <person name="van den Broek M.A."/>
            <person name="Merkel A.Y."/>
            <person name="de la Torre Cortes P."/>
            <person name="Kalamorz F."/>
            <person name="Cook G.M."/>
            <person name="van Loosdrecht M.C.M."/>
            <person name="McMillan D.G.G."/>
        </authorList>
    </citation>
    <scope>NUCLEOTIDE SEQUENCE [LARGE SCALE GENOMIC DNA]</scope>
    <source>
        <strain evidence="8 10">TA2.A1</strain>
    </source>
</reference>
<dbReference type="GO" id="GO:0006310">
    <property type="term" value="P:DNA recombination"/>
    <property type="evidence" value="ECO:0007669"/>
    <property type="project" value="UniProtKB-KW"/>
</dbReference>
<evidence type="ECO:0000256" key="3">
    <source>
        <dbReference type="ARBA" id="ARBA00023172"/>
    </source>
</evidence>
<dbReference type="Pfam" id="PF00589">
    <property type="entry name" value="Phage_integrase"/>
    <property type="match status" value="1"/>
</dbReference>
<dbReference type="InterPro" id="IPR011010">
    <property type="entry name" value="DNA_brk_join_enz"/>
</dbReference>
<dbReference type="Gene3D" id="1.10.150.130">
    <property type="match status" value="1"/>
</dbReference>
<dbReference type="SUPFAM" id="SSF56349">
    <property type="entry name" value="DNA breaking-rejoining enzymes"/>
    <property type="match status" value="1"/>
</dbReference>
<dbReference type="OrthoDB" id="107900at2"/>
<dbReference type="InterPro" id="IPR002104">
    <property type="entry name" value="Integrase_catalytic"/>
</dbReference>
<evidence type="ECO:0000256" key="4">
    <source>
        <dbReference type="PROSITE-ProRule" id="PRU01248"/>
    </source>
</evidence>
<evidence type="ECO:0000259" key="5">
    <source>
        <dbReference type="PROSITE" id="PS51898"/>
    </source>
</evidence>
<dbReference type="Proteomes" id="UP000825179">
    <property type="component" value="Chromosome"/>
</dbReference>
<gene>
    <name evidence="7" type="ORF">CathTA2_0267</name>
    <name evidence="8" type="ORF">HUR95_05190</name>
</gene>
<dbReference type="RefSeq" id="WP_007502321.1">
    <property type="nucleotide sequence ID" value="NZ_AFCE01000034.1"/>
</dbReference>
<dbReference type="InterPro" id="IPR044068">
    <property type="entry name" value="CB"/>
</dbReference>
<name>F5L3A5_CALTT</name>